<dbReference type="Proteomes" id="UP000295793">
    <property type="component" value="Unassembled WGS sequence"/>
</dbReference>
<accession>A0A4R3I8C4</accession>
<protein>
    <submittedName>
        <fullName evidence="4">Acetyltransferase (GNAT) family protein</fullName>
    </submittedName>
</protein>
<dbReference type="OrthoDB" id="510731at2"/>
<dbReference type="EMBL" id="SLZR01000004">
    <property type="protein sequence ID" value="TCS42071.1"/>
    <property type="molecule type" value="Genomic_DNA"/>
</dbReference>
<dbReference type="InterPro" id="IPR016181">
    <property type="entry name" value="Acyl_CoA_acyltransferase"/>
</dbReference>
<evidence type="ECO:0000256" key="2">
    <source>
        <dbReference type="ARBA" id="ARBA00023315"/>
    </source>
</evidence>
<dbReference type="CDD" id="cd04301">
    <property type="entry name" value="NAT_SF"/>
    <property type="match status" value="1"/>
</dbReference>
<name>A0A4R3I8C4_9GAMM</name>
<evidence type="ECO:0000259" key="3">
    <source>
        <dbReference type="PROSITE" id="PS51186"/>
    </source>
</evidence>
<proteinExistence type="predicted"/>
<dbReference type="GO" id="GO:0016747">
    <property type="term" value="F:acyltransferase activity, transferring groups other than amino-acyl groups"/>
    <property type="evidence" value="ECO:0007669"/>
    <property type="project" value="InterPro"/>
</dbReference>
<evidence type="ECO:0000313" key="4">
    <source>
        <dbReference type="EMBL" id="TCS42071.1"/>
    </source>
</evidence>
<dbReference type="SUPFAM" id="SSF55729">
    <property type="entry name" value="Acyl-CoA N-acyltransferases (Nat)"/>
    <property type="match status" value="1"/>
</dbReference>
<keyword evidence="1 4" id="KW-0808">Transferase</keyword>
<dbReference type="RefSeq" id="WP_132700871.1">
    <property type="nucleotide sequence ID" value="NZ_SLZR01000004.1"/>
</dbReference>
<dbReference type="Pfam" id="PF00583">
    <property type="entry name" value="Acetyltransf_1"/>
    <property type="match status" value="1"/>
</dbReference>
<dbReference type="InterPro" id="IPR050832">
    <property type="entry name" value="Bact_Acetyltransf"/>
</dbReference>
<dbReference type="Gene3D" id="3.40.630.30">
    <property type="match status" value="1"/>
</dbReference>
<dbReference type="PROSITE" id="PS51186">
    <property type="entry name" value="GNAT"/>
    <property type="match status" value="1"/>
</dbReference>
<keyword evidence="5" id="KW-1185">Reference proteome</keyword>
<dbReference type="PANTHER" id="PTHR43877">
    <property type="entry name" value="AMINOALKYLPHOSPHONATE N-ACETYLTRANSFERASE-RELATED-RELATED"/>
    <property type="match status" value="1"/>
</dbReference>
<sequence>MTILQQSVGYPVARLTSQSSKPLALLNAELIQDEGHSNSMTLQQLEERMIDWLDSGQYQCYAIMHRSLPVAYCLCRTEAESLYIRQLFTLRNYRKRGLAKKLLDYVEAHAGPAQILRLEVLATNKAAIKFYQKLGYKLYAHTFEKVVQD</sequence>
<comment type="caution">
    <text evidence="4">The sequence shown here is derived from an EMBL/GenBank/DDBJ whole genome shotgun (WGS) entry which is preliminary data.</text>
</comment>
<dbReference type="PANTHER" id="PTHR43877:SF2">
    <property type="entry name" value="AMINOALKYLPHOSPHONATE N-ACETYLTRANSFERASE-RELATED"/>
    <property type="match status" value="1"/>
</dbReference>
<dbReference type="InterPro" id="IPR000182">
    <property type="entry name" value="GNAT_dom"/>
</dbReference>
<keyword evidence="2" id="KW-0012">Acyltransferase</keyword>
<evidence type="ECO:0000256" key="1">
    <source>
        <dbReference type="ARBA" id="ARBA00022679"/>
    </source>
</evidence>
<gene>
    <name evidence="4" type="ORF">BCF53_104176</name>
</gene>
<reference evidence="4 5" key="1">
    <citation type="submission" date="2019-03" db="EMBL/GenBank/DDBJ databases">
        <title>Genomic Encyclopedia of Archaeal and Bacterial Type Strains, Phase II (KMG-II): from individual species to whole genera.</title>
        <authorList>
            <person name="Goeker M."/>
        </authorList>
    </citation>
    <scope>NUCLEOTIDE SEQUENCE [LARGE SCALE GENOMIC DNA]</scope>
    <source>
        <strain evidence="4 5">DSM 15388</strain>
    </source>
</reference>
<dbReference type="AlphaFoldDB" id="A0A4R3I8C4"/>
<feature type="domain" description="N-acetyltransferase" evidence="3">
    <location>
        <begin position="10"/>
        <end position="149"/>
    </location>
</feature>
<evidence type="ECO:0000313" key="5">
    <source>
        <dbReference type="Proteomes" id="UP000295793"/>
    </source>
</evidence>
<organism evidence="4 5">
    <name type="scientific">Reinekea marinisedimentorum</name>
    <dbReference type="NCBI Taxonomy" id="230495"/>
    <lineage>
        <taxon>Bacteria</taxon>
        <taxon>Pseudomonadati</taxon>
        <taxon>Pseudomonadota</taxon>
        <taxon>Gammaproteobacteria</taxon>
        <taxon>Oceanospirillales</taxon>
        <taxon>Saccharospirillaceae</taxon>
        <taxon>Reinekea</taxon>
    </lineage>
</organism>